<dbReference type="GO" id="GO:0005886">
    <property type="term" value="C:plasma membrane"/>
    <property type="evidence" value="ECO:0007669"/>
    <property type="project" value="TreeGrafter"/>
</dbReference>
<dbReference type="Proteomes" id="UP000186136">
    <property type="component" value="Unassembled WGS sequence"/>
</dbReference>
<evidence type="ECO:0000256" key="3">
    <source>
        <dbReference type="ARBA" id="ARBA00022989"/>
    </source>
</evidence>
<keyword evidence="3 6" id="KW-1133">Transmembrane helix</keyword>
<proteinExistence type="predicted"/>
<dbReference type="OrthoDB" id="9970435at2759"/>
<dbReference type="PANTHER" id="PTHR10783">
    <property type="entry name" value="XENOTROPIC AND POLYTROPIC RETROVIRUS RECEPTOR 1-RELATED"/>
    <property type="match status" value="1"/>
</dbReference>
<keyword evidence="2 6" id="KW-0812">Transmembrane</keyword>
<evidence type="ECO:0000256" key="1">
    <source>
        <dbReference type="ARBA" id="ARBA00004141"/>
    </source>
</evidence>
<gene>
    <name evidence="8" type="ORF">PMKS-001549</name>
</gene>
<evidence type="ECO:0000313" key="9">
    <source>
        <dbReference type="Proteomes" id="UP000186136"/>
    </source>
</evidence>
<evidence type="ECO:0000313" key="8">
    <source>
        <dbReference type="EMBL" id="GAV28081.1"/>
    </source>
</evidence>
<dbReference type="EMBL" id="BDGI01000056">
    <property type="protein sequence ID" value="GAV28081.1"/>
    <property type="molecule type" value="Genomic_DNA"/>
</dbReference>
<sequence>MRFQWVVYVFTPYKISHSALTAFAIAVAELIRRFVWMFFRMENEHATNVNLFRVSRVCPLPYNFTNKSIVNSKSLTQFAKKKLKLNLQTLFKQSNNIPILDIETVEDIEDTMNHTLPSGTGLSTPNLNGLPDLEAPPLDVNDILQHDSDVVSIHSITTQHTTATAKQSGWQQLSRIISRAHTKEFQQRNINSTQKRSNNHLSDSNPGAPYDLDEELDMVADSNGDDVFTDDEDRNAGSSGSVAGN</sequence>
<evidence type="ECO:0000256" key="5">
    <source>
        <dbReference type="SAM" id="MobiDB-lite"/>
    </source>
</evidence>
<dbReference type="PROSITE" id="PS51380">
    <property type="entry name" value="EXS"/>
    <property type="match status" value="1"/>
</dbReference>
<accession>A0A1Q2YF27</accession>
<organism evidence="8 9">
    <name type="scientific">Pichia membranifaciens</name>
    <dbReference type="NCBI Taxonomy" id="4926"/>
    <lineage>
        <taxon>Eukaryota</taxon>
        <taxon>Fungi</taxon>
        <taxon>Dikarya</taxon>
        <taxon>Ascomycota</taxon>
        <taxon>Saccharomycotina</taxon>
        <taxon>Pichiomycetes</taxon>
        <taxon>Pichiales</taxon>
        <taxon>Pichiaceae</taxon>
        <taxon>Pichia</taxon>
    </lineage>
</organism>
<feature type="region of interest" description="Disordered" evidence="5">
    <location>
        <begin position="184"/>
        <end position="245"/>
    </location>
</feature>
<evidence type="ECO:0000259" key="7">
    <source>
        <dbReference type="PROSITE" id="PS51380"/>
    </source>
</evidence>
<dbReference type="GO" id="GO:0016036">
    <property type="term" value="P:cellular response to phosphate starvation"/>
    <property type="evidence" value="ECO:0007669"/>
    <property type="project" value="TreeGrafter"/>
</dbReference>
<dbReference type="PANTHER" id="PTHR10783:SF103">
    <property type="entry name" value="SOLUTE CARRIER FAMILY 53 MEMBER 1"/>
    <property type="match status" value="1"/>
</dbReference>
<feature type="compositionally biased region" description="Polar residues" evidence="5">
    <location>
        <begin position="236"/>
        <end position="245"/>
    </location>
</feature>
<evidence type="ECO:0000256" key="2">
    <source>
        <dbReference type="ARBA" id="ARBA00022692"/>
    </source>
</evidence>
<evidence type="ECO:0000256" key="4">
    <source>
        <dbReference type="ARBA" id="ARBA00023136"/>
    </source>
</evidence>
<feature type="compositionally biased region" description="Acidic residues" evidence="5">
    <location>
        <begin position="211"/>
        <end position="233"/>
    </location>
</feature>
<feature type="compositionally biased region" description="Polar residues" evidence="5">
    <location>
        <begin position="187"/>
        <end position="205"/>
    </location>
</feature>
<keyword evidence="9" id="KW-1185">Reference proteome</keyword>
<keyword evidence="4 6" id="KW-0472">Membrane</keyword>
<evidence type="ECO:0000256" key="6">
    <source>
        <dbReference type="SAM" id="Phobius"/>
    </source>
</evidence>
<protein>
    <recommendedName>
        <fullName evidence="7">EXS domain-containing protein</fullName>
    </recommendedName>
</protein>
<feature type="transmembrane region" description="Helical" evidence="6">
    <location>
        <begin position="12"/>
        <end position="31"/>
    </location>
</feature>
<dbReference type="GO" id="GO:0006817">
    <property type="term" value="P:phosphate ion transport"/>
    <property type="evidence" value="ECO:0007669"/>
    <property type="project" value="TreeGrafter"/>
</dbReference>
<dbReference type="GO" id="GO:0005794">
    <property type="term" value="C:Golgi apparatus"/>
    <property type="evidence" value="ECO:0007669"/>
    <property type="project" value="TreeGrafter"/>
</dbReference>
<comment type="caution">
    <text evidence="8">The sequence shown here is derived from an EMBL/GenBank/DDBJ whole genome shotgun (WGS) entry which is preliminary data.</text>
</comment>
<comment type="subcellular location">
    <subcellularLocation>
        <location evidence="1">Membrane</location>
        <topology evidence="1">Multi-pass membrane protein</topology>
    </subcellularLocation>
</comment>
<dbReference type="Pfam" id="PF03124">
    <property type="entry name" value="EXS"/>
    <property type="match status" value="1"/>
</dbReference>
<feature type="domain" description="EXS" evidence="7">
    <location>
        <begin position="1"/>
        <end position="72"/>
    </location>
</feature>
<dbReference type="AlphaFoldDB" id="A0A1Q2YF27"/>
<dbReference type="GO" id="GO:0000822">
    <property type="term" value="F:inositol hexakisphosphate binding"/>
    <property type="evidence" value="ECO:0007669"/>
    <property type="project" value="TreeGrafter"/>
</dbReference>
<reference evidence="8 9" key="1">
    <citation type="submission" date="2016-08" db="EMBL/GenBank/DDBJ databases">
        <title>Whole genome shotgun sequence of Pichia membranifaciens KS47-1.</title>
        <authorList>
            <person name="Konishi M."/>
            <person name="Ishida M."/>
            <person name="Arakawa T."/>
            <person name="Kato Y."/>
            <person name="Horiuchi J."/>
        </authorList>
    </citation>
    <scope>NUCLEOTIDE SEQUENCE [LARGE SCALE GENOMIC DNA]</scope>
    <source>
        <strain evidence="8 9">KS47-1</strain>
    </source>
</reference>
<name>A0A1Q2YF27_9ASCO</name>
<dbReference type="InterPro" id="IPR004342">
    <property type="entry name" value="EXS_C"/>
</dbReference>